<accession>A0A921E7X6</accession>
<sequence>MKDDNFDDYFDESDAPAAVSHPEPKSAAAPAADGSKHVDFTDDIADDEAKAASLGAEDAGGVKKRKPRFLAYAIAVIVIGLGVTCYFRYFNPYVTEARVTGYVTQIERRGMIFKTFEGEMISESALTDTTRIYSRDFNFSVTDQAIVRELQAIQGSGRPVTLEYVRYYATVPWRGSQPIVVTGIVDK</sequence>
<keyword evidence="2" id="KW-0812">Transmembrane</keyword>
<proteinExistence type="predicted"/>
<keyword evidence="2" id="KW-1133">Transmembrane helix</keyword>
<dbReference type="Proteomes" id="UP000711407">
    <property type="component" value="Unassembled WGS sequence"/>
</dbReference>
<feature type="compositionally biased region" description="Acidic residues" evidence="1">
    <location>
        <begin position="1"/>
        <end position="14"/>
    </location>
</feature>
<reference evidence="3" key="1">
    <citation type="journal article" date="2021" name="PeerJ">
        <title>Extensive microbial diversity within the chicken gut microbiome revealed by metagenomics and culture.</title>
        <authorList>
            <person name="Gilroy R."/>
            <person name="Ravi A."/>
            <person name="Getino M."/>
            <person name="Pursley I."/>
            <person name="Horton D.L."/>
            <person name="Alikhan N.F."/>
            <person name="Baker D."/>
            <person name="Gharbi K."/>
            <person name="Hall N."/>
            <person name="Watson M."/>
            <person name="Adriaenssens E.M."/>
            <person name="Foster-Nyarko E."/>
            <person name="Jarju S."/>
            <person name="Secka A."/>
            <person name="Antonio M."/>
            <person name="Oren A."/>
            <person name="Chaudhuri R.R."/>
            <person name="La Ragione R."/>
            <person name="Hildebrand F."/>
            <person name="Pallen M.J."/>
        </authorList>
    </citation>
    <scope>NUCLEOTIDE SEQUENCE</scope>
    <source>
        <strain evidence="3">4100</strain>
    </source>
</reference>
<organism evidence="3 4">
    <name type="scientific">Candidatus Amulumruptor caecigallinarius</name>
    <dbReference type="NCBI Taxonomy" id="2109911"/>
    <lineage>
        <taxon>Bacteria</taxon>
        <taxon>Pseudomonadati</taxon>
        <taxon>Bacteroidota</taxon>
        <taxon>Bacteroidia</taxon>
        <taxon>Bacteroidales</taxon>
        <taxon>Muribaculaceae</taxon>
        <taxon>Candidatus Amulumruptor</taxon>
    </lineage>
</organism>
<dbReference type="AlphaFoldDB" id="A0A921E7X6"/>
<evidence type="ECO:0000256" key="1">
    <source>
        <dbReference type="SAM" id="MobiDB-lite"/>
    </source>
</evidence>
<dbReference type="EMBL" id="DYXT01000023">
    <property type="protein sequence ID" value="HJE38914.1"/>
    <property type="molecule type" value="Genomic_DNA"/>
</dbReference>
<evidence type="ECO:0000313" key="3">
    <source>
        <dbReference type="EMBL" id="HJE38914.1"/>
    </source>
</evidence>
<name>A0A921E7X6_9BACT</name>
<feature type="transmembrane region" description="Helical" evidence="2">
    <location>
        <begin position="69"/>
        <end position="89"/>
    </location>
</feature>
<gene>
    <name evidence="3" type="ORF">K8V47_04040</name>
</gene>
<keyword evidence="2" id="KW-0472">Membrane</keyword>
<reference evidence="3" key="2">
    <citation type="submission" date="2021-09" db="EMBL/GenBank/DDBJ databases">
        <authorList>
            <person name="Gilroy R."/>
        </authorList>
    </citation>
    <scope>NUCLEOTIDE SEQUENCE</scope>
    <source>
        <strain evidence="3">4100</strain>
    </source>
</reference>
<protein>
    <submittedName>
        <fullName evidence="3">Uncharacterized protein</fullName>
    </submittedName>
</protein>
<comment type="caution">
    <text evidence="3">The sequence shown here is derived from an EMBL/GenBank/DDBJ whole genome shotgun (WGS) entry which is preliminary data.</text>
</comment>
<evidence type="ECO:0000313" key="4">
    <source>
        <dbReference type="Proteomes" id="UP000711407"/>
    </source>
</evidence>
<evidence type="ECO:0000256" key="2">
    <source>
        <dbReference type="SAM" id="Phobius"/>
    </source>
</evidence>
<feature type="region of interest" description="Disordered" evidence="1">
    <location>
        <begin position="1"/>
        <end position="39"/>
    </location>
</feature>